<dbReference type="AlphaFoldDB" id="A0A4Q2DI05"/>
<protein>
    <submittedName>
        <fullName evidence="3">Uncharacterized protein</fullName>
    </submittedName>
</protein>
<accession>A0A4Q2DI05</accession>
<keyword evidence="1" id="KW-0175">Coiled coil</keyword>
<name>A0A4Q2DI05_9AGAR</name>
<reference evidence="3 4" key="1">
    <citation type="submission" date="2019-01" db="EMBL/GenBank/DDBJ databases">
        <title>Draft genome sequence of Psathyrella aberdarensis IHI B618.</title>
        <authorList>
            <person name="Buettner E."/>
            <person name="Kellner H."/>
        </authorList>
    </citation>
    <scope>NUCLEOTIDE SEQUENCE [LARGE SCALE GENOMIC DNA]</scope>
    <source>
        <strain evidence="3 4">IHI B618</strain>
    </source>
</reference>
<evidence type="ECO:0000256" key="2">
    <source>
        <dbReference type="SAM" id="MobiDB-lite"/>
    </source>
</evidence>
<dbReference type="Proteomes" id="UP000290288">
    <property type="component" value="Unassembled WGS sequence"/>
</dbReference>
<feature type="coiled-coil region" evidence="1">
    <location>
        <begin position="1"/>
        <end position="49"/>
    </location>
</feature>
<sequence length="254" mass="28501">MASLKQQLAKMSEEFQRERREHAMTRAQNADLLNDLQSKREEALVAQAEARCAKDMCMSSLSEARREYQALFSIAQEKAAKDEGIIVELQNRVAKLEAEATLEISKLESEAPLEPLEDITPWFMDGSQPSLNPQKHDEKWPVPTVPSSTSLFAEPTPYERARSPFLHPRGDTSSLSMKQVIAQKEHKIADLKDKLSECYAQLVASRNGSGETDFPPFLDSDPFDLDPYGETEKKAKHHSAPYPTRPLPACAFAL</sequence>
<comment type="caution">
    <text evidence="3">The sequence shown here is derived from an EMBL/GenBank/DDBJ whole genome shotgun (WGS) entry which is preliminary data.</text>
</comment>
<feature type="region of interest" description="Disordered" evidence="2">
    <location>
        <begin position="207"/>
        <end position="241"/>
    </location>
</feature>
<organism evidence="3 4">
    <name type="scientific">Candolleomyces aberdarensis</name>
    <dbReference type="NCBI Taxonomy" id="2316362"/>
    <lineage>
        <taxon>Eukaryota</taxon>
        <taxon>Fungi</taxon>
        <taxon>Dikarya</taxon>
        <taxon>Basidiomycota</taxon>
        <taxon>Agaricomycotina</taxon>
        <taxon>Agaricomycetes</taxon>
        <taxon>Agaricomycetidae</taxon>
        <taxon>Agaricales</taxon>
        <taxon>Agaricineae</taxon>
        <taxon>Psathyrellaceae</taxon>
        <taxon>Candolleomyces</taxon>
    </lineage>
</organism>
<feature type="coiled-coil region" evidence="1">
    <location>
        <begin position="79"/>
        <end position="106"/>
    </location>
</feature>
<evidence type="ECO:0000313" key="4">
    <source>
        <dbReference type="Proteomes" id="UP000290288"/>
    </source>
</evidence>
<evidence type="ECO:0000313" key="3">
    <source>
        <dbReference type="EMBL" id="RXW19590.1"/>
    </source>
</evidence>
<evidence type="ECO:0000256" key="1">
    <source>
        <dbReference type="SAM" id="Coils"/>
    </source>
</evidence>
<keyword evidence="4" id="KW-1185">Reference proteome</keyword>
<dbReference type="EMBL" id="SDEE01000194">
    <property type="protein sequence ID" value="RXW19590.1"/>
    <property type="molecule type" value="Genomic_DNA"/>
</dbReference>
<proteinExistence type="predicted"/>
<gene>
    <name evidence="3" type="ORF">EST38_g6278</name>
</gene>